<reference evidence="1 2" key="1">
    <citation type="submission" date="2019-06" db="EMBL/GenBank/DDBJ databases">
        <title>Sequencing the genomes of 1000 actinobacteria strains.</title>
        <authorList>
            <person name="Klenk H.-P."/>
        </authorList>
    </citation>
    <scope>NUCLEOTIDE SEQUENCE [LARGE SCALE GENOMIC DNA]</scope>
    <source>
        <strain evidence="1 2">DSM 4813</strain>
    </source>
</reference>
<name>A0A542ZT83_RARFA</name>
<dbReference type="EMBL" id="VFOS01000001">
    <property type="protein sequence ID" value="TQL63562.1"/>
    <property type="molecule type" value="Genomic_DNA"/>
</dbReference>
<evidence type="ECO:0000313" key="1">
    <source>
        <dbReference type="EMBL" id="TQL63562.1"/>
    </source>
</evidence>
<gene>
    <name evidence="1" type="ORF">FB461_0022</name>
</gene>
<proteinExistence type="predicted"/>
<evidence type="ECO:0008006" key="3">
    <source>
        <dbReference type="Google" id="ProtNLM"/>
    </source>
</evidence>
<sequence>MAKPEAKLTDRFIARAAATGMTDAAIAAAIGVTPQFYSAVKAGKEQPTTRFMIGAVRAGLAETFGEVAEPVLKAVA</sequence>
<dbReference type="OrthoDB" id="9813335at2"/>
<evidence type="ECO:0000313" key="2">
    <source>
        <dbReference type="Proteomes" id="UP000315389"/>
    </source>
</evidence>
<organism evidence="1 2">
    <name type="scientific">Rarobacter faecitabidus</name>
    <dbReference type="NCBI Taxonomy" id="13243"/>
    <lineage>
        <taxon>Bacteria</taxon>
        <taxon>Bacillati</taxon>
        <taxon>Actinomycetota</taxon>
        <taxon>Actinomycetes</taxon>
        <taxon>Micrococcales</taxon>
        <taxon>Rarobacteraceae</taxon>
        <taxon>Rarobacter</taxon>
    </lineage>
</organism>
<dbReference type="RefSeq" id="WP_142117825.1">
    <property type="nucleotide sequence ID" value="NZ_BAAASV010000002.1"/>
</dbReference>
<dbReference type="AlphaFoldDB" id="A0A542ZT83"/>
<comment type="caution">
    <text evidence="1">The sequence shown here is derived from an EMBL/GenBank/DDBJ whole genome shotgun (WGS) entry which is preliminary data.</text>
</comment>
<dbReference type="Proteomes" id="UP000315389">
    <property type="component" value="Unassembled WGS sequence"/>
</dbReference>
<keyword evidence="2" id="KW-1185">Reference proteome</keyword>
<protein>
    <recommendedName>
        <fullName evidence="3">Helix-turn-helix protein</fullName>
    </recommendedName>
</protein>
<accession>A0A542ZT83</accession>